<keyword evidence="2" id="KW-1185">Reference proteome</keyword>
<evidence type="ECO:0000313" key="1">
    <source>
        <dbReference type="EMBL" id="PMD20660.1"/>
    </source>
</evidence>
<dbReference type="OrthoDB" id="3758478at2759"/>
<dbReference type="EMBL" id="KZ613484">
    <property type="protein sequence ID" value="PMD20660.1"/>
    <property type="molecule type" value="Genomic_DNA"/>
</dbReference>
<dbReference type="PANTHER" id="PTHR39598">
    <property type="entry name" value="AUSTINOL SYNTHESIS PROTEIN F-RELATED"/>
    <property type="match status" value="1"/>
</dbReference>
<gene>
    <name evidence="1" type="ORF">NA56DRAFT_749611</name>
</gene>
<dbReference type="InterPro" id="IPR050977">
    <property type="entry name" value="Fungal_Meroterpenoid_Isomerase"/>
</dbReference>
<protein>
    <recommendedName>
        <fullName evidence="3">SnoaL-like domain-containing protein</fullName>
    </recommendedName>
</protein>
<dbReference type="PANTHER" id="PTHR39598:SF1">
    <property type="entry name" value="AUSTINOID BIOSYNTHESIS CLUSTERS PROTEIN F-RELATED"/>
    <property type="match status" value="1"/>
</dbReference>
<evidence type="ECO:0008006" key="3">
    <source>
        <dbReference type="Google" id="ProtNLM"/>
    </source>
</evidence>
<dbReference type="AlphaFoldDB" id="A0A2J6Q321"/>
<name>A0A2J6Q321_9HELO</name>
<dbReference type="Gene3D" id="3.10.450.50">
    <property type="match status" value="1"/>
</dbReference>
<evidence type="ECO:0000313" key="2">
    <source>
        <dbReference type="Proteomes" id="UP000235672"/>
    </source>
</evidence>
<dbReference type="STRING" id="1745343.A0A2J6Q321"/>
<reference evidence="1 2" key="1">
    <citation type="submission" date="2016-05" db="EMBL/GenBank/DDBJ databases">
        <title>A degradative enzymes factory behind the ericoid mycorrhizal symbiosis.</title>
        <authorList>
            <consortium name="DOE Joint Genome Institute"/>
            <person name="Martino E."/>
            <person name="Morin E."/>
            <person name="Grelet G."/>
            <person name="Kuo A."/>
            <person name="Kohler A."/>
            <person name="Daghino S."/>
            <person name="Barry K."/>
            <person name="Choi C."/>
            <person name="Cichocki N."/>
            <person name="Clum A."/>
            <person name="Copeland A."/>
            <person name="Hainaut M."/>
            <person name="Haridas S."/>
            <person name="Labutti K."/>
            <person name="Lindquist E."/>
            <person name="Lipzen A."/>
            <person name="Khouja H.-R."/>
            <person name="Murat C."/>
            <person name="Ohm R."/>
            <person name="Olson A."/>
            <person name="Spatafora J."/>
            <person name="Veneault-Fourrey C."/>
            <person name="Henrissat B."/>
            <person name="Grigoriev I."/>
            <person name="Martin F."/>
            <person name="Perotto S."/>
        </authorList>
    </citation>
    <scope>NUCLEOTIDE SEQUENCE [LARGE SCALE GENOMIC DNA]</scope>
    <source>
        <strain evidence="1 2">UAMH 7357</strain>
    </source>
</reference>
<dbReference type="InterPro" id="IPR032710">
    <property type="entry name" value="NTF2-like_dom_sf"/>
</dbReference>
<organism evidence="1 2">
    <name type="scientific">Hyaloscypha hepaticicola</name>
    <dbReference type="NCBI Taxonomy" id="2082293"/>
    <lineage>
        <taxon>Eukaryota</taxon>
        <taxon>Fungi</taxon>
        <taxon>Dikarya</taxon>
        <taxon>Ascomycota</taxon>
        <taxon>Pezizomycotina</taxon>
        <taxon>Leotiomycetes</taxon>
        <taxon>Helotiales</taxon>
        <taxon>Hyaloscyphaceae</taxon>
        <taxon>Hyaloscypha</taxon>
    </lineage>
</organism>
<dbReference type="Proteomes" id="UP000235672">
    <property type="component" value="Unassembled WGS sequence"/>
</dbReference>
<dbReference type="SUPFAM" id="SSF54427">
    <property type="entry name" value="NTF2-like"/>
    <property type="match status" value="1"/>
</dbReference>
<sequence length="144" mass="15967">MASPPSPKPQSTMHKTTLAILAAYEHQSIDEIMSFRTPDCIQTILPSSLSRPEMSNTAYRTFFAATIPKIWNFRIKISEIIESPRSNKVVVLASSTADSKAGTGTYGQEYVLVFEFDESGENITKMVEWVDSVKAKEQAALLFG</sequence>
<proteinExistence type="predicted"/>
<accession>A0A2J6Q321</accession>